<evidence type="ECO:0000256" key="1">
    <source>
        <dbReference type="SAM" id="SignalP"/>
    </source>
</evidence>
<gene>
    <name evidence="3" type="ORF">PR001_g24682</name>
    <name evidence="2" type="ORF">PR002_g25010</name>
    <name evidence="4" type="ORF">PR003_g25602</name>
</gene>
<dbReference type="Proteomes" id="UP000435112">
    <property type="component" value="Unassembled WGS sequence"/>
</dbReference>
<comment type="caution">
    <text evidence="4">The sequence shown here is derived from an EMBL/GenBank/DDBJ whole genome shotgun (WGS) entry which is preliminary data.</text>
</comment>
<organism evidence="4 6">
    <name type="scientific">Phytophthora rubi</name>
    <dbReference type="NCBI Taxonomy" id="129364"/>
    <lineage>
        <taxon>Eukaryota</taxon>
        <taxon>Sar</taxon>
        <taxon>Stramenopiles</taxon>
        <taxon>Oomycota</taxon>
        <taxon>Peronosporomycetes</taxon>
        <taxon>Peronosporales</taxon>
        <taxon>Peronosporaceae</taxon>
        <taxon>Phytophthora</taxon>
    </lineage>
</organism>
<keyword evidence="6" id="KW-1185">Reference proteome</keyword>
<proteinExistence type="predicted"/>
<evidence type="ECO:0000313" key="7">
    <source>
        <dbReference type="Proteomes" id="UP000435112"/>
    </source>
</evidence>
<evidence type="ECO:0000313" key="3">
    <source>
        <dbReference type="EMBL" id="KAE8979004.1"/>
    </source>
</evidence>
<dbReference type="Proteomes" id="UP000434957">
    <property type="component" value="Unassembled WGS sequence"/>
</dbReference>
<dbReference type="EMBL" id="QXFT01003106">
    <property type="protein sequence ID" value="KAE9289259.1"/>
    <property type="molecule type" value="Genomic_DNA"/>
</dbReference>
<dbReference type="OrthoDB" id="10278699at2759"/>
<dbReference type="Proteomes" id="UP000429607">
    <property type="component" value="Unassembled WGS sequence"/>
</dbReference>
<name>A0A6A4CN36_9STRA</name>
<accession>A0A6A4CN36</accession>
<protein>
    <submittedName>
        <fullName evidence="4">Uncharacterized protein</fullName>
    </submittedName>
</protein>
<reference evidence="4 6" key="1">
    <citation type="submission" date="2018-08" db="EMBL/GenBank/DDBJ databases">
        <title>Genomic investigation of the strawberry pathogen Phytophthora fragariae indicates pathogenicity is determined by transcriptional variation in three key races.</title>
        <authorList>
            <person name="Adams T.M."/>
            <person name="Armitage A.D."/>
            <person name="Sobczyk M.K."/>
            <person name="Bates H.J."/>
            <person name="Dunwell J.M."/>
            <person name="Nellist C.F."/>
            <person name="Harrison R.J."/>
        </authorList>
    </citation>
    <scope>NUCLEOTIDE SEQUENCE [LARGE SCALE GENOMIC DNA]</scope>
    <source>
        <strain evidence="3 5">SCRP249</strain>
        <strain evidence="2 7">SCRP324</strain>
        <strain evidence="4 6">SCRP333</strain>
    </source>
</reference>
<feature type="chain" id="PRO_5036167249" evidence="1">
    <location>
        <begin position="17"/>
        <end position="51"/>
    </location>
</feature>
<feature type="signal peptide" evidence="1">
    <location>
        <begin position="1"/>
        <end position="16"/>
    </location>
</feature>
<keyword evidence="1" id="KW-0732">Signal</keyword>
<dbReference type="EMBL" id="QXFV01003197">
    <property type="protein sequence ID" value="KAE8979004.1"/>
    <property type="molecule type" value="Genomic_DNA"/>
</dbReference>
<sequence length="51" mass="5696">MLLSFVSFYFLLATTPDSFRTSVLLCALVTGRKLRPMIVFAGHQEQLSTTS</sequence>
<dbReference type="AlphaFoldDB" id="A0A6A4CN36"/>
<evidence type="ECO:0000313" key="4">
    <source>
        <dbReference type="EMBL" id="KAE9289259.1"/>
    </source>
</evidence>
<dbReference type="EMBL" id="QXFU01003199">
    <property type="protein sequence ID" value="KAE8977474.1"/>
    <property type="molecule type" value="Genomic_DNA"/>
</dbReference>
<evidence type="ECO:0000313" key="5">
    <source>
        <dbReference type="Proteomes" id="UP000429607"/>
    </source>
</evidence>
<evidence type="ECO:0000313" key="2">
    <source>
        <dbReference type="EMBL" id="KAE8977474.1"/>
    </source>
</evidence>
<evidence type="ECO:0000313" key="6">
    <source>
        <dbReference type="Proteomes" id="UP000434957"/>
    </source>
</evidence>